<accession>A0A846H9D1</accession>
<keyword evidence="2" id="KW-1185">Reference proteome</keyword>
<evidence type="ECO:0000313" key="2">
    <source>
        <dbReference type="Proteomes" id="UP000031549"/>
    </source>
</evidence>
<dbReference type="AlphaFoldDB" id="A0A846H9D1"/>
<reference evidence="1 2" key="1">
    <citation type="journal article" date="2015" name="Genome Announc.">
        <title>Draft Genome Sequence of Cyanobacterium Hassallia byssoidea Strain VB512170, Isolated from Monuments in India.</title>
        <authorList>
            <person name="Singh D."/>
            <person name="Chandrababunaidu M.M."/>
            <person name="Panda A."/>
            <person name="Sen D."/>
            <person name="Bhattacharyya S."/>
            <person name="Adhikary S.P."/>
            <person name="Tripathy S."/>
        </authorList>
    </citation>
    <scope>NUCLEOTIDE SEQUENCE [LARGE SCALE GENOMIC DNA]</scope>
    <source>
        <strain evidence="1 2">VB512170</strain>
    </source>
</reference>
<sequence length="85" mass="9483">MKIKAVVTNALCFTYETEAVVTNPQVVVMKTEAIALVCGFHSAPDHPRAKYLENQHEGDRLFIPNCDNAITLMLSLHARLFLAKI</sequence>
<evidence type="ECO:0000313" key="1">
    <source>
        <dbReference type="EMBL" id="NEU73294.1"/>
    </source>
</evidence>
<protein>
    <submittedName>
        <fullName evidence="1">Uncharacterized protein</fullName>
    </submittedName>
</protein>
<proteinExistence type="predicted"/>
<gene>
    <name evidence="1" type="ORF">PI95_012135</name>
</gene>
<comment type="caution">
    <text evidence="1">The sequence shown here is derived from an EMBL/GenBank/DDBJ whole genome shotgun (WGS) entry which is preliminary data.</text>
</comment>
<dbReference type="Proteomes" id="UP000031549">
    <property type="component" value="Unassembled WGS sequence"/>
</dbReference>
<organism evidence="1 2">
    <name type="scientific">Hassallia byssoidea VB512170</name>
    <dbReference type="NCBI Taxonomy" id="1304833"/>
    <lineage>
        <taxon>Bacteria</taxon>
        <taxon>Bacillati</taxon>
        <taxon>Cyanobacteriota</taxon>
        <taxon>Cyanophyceae</taxon>
        <taxon>Nostocales</taxon>
        <taxon>Tolypothrichaceae</taxon>
        <taxon>Hassallia</taxon>
    </lineage>
</organism>
<dbReference type="EMBL" id="JTCM02000021">
    <property type="protein sequence ID" value="NEU73294.1"/>
    <property type="molecule type" value="Genomic_DNA"/>
</dbReference>
<name>A0A846H9D1_9CYAN</name>
<dbReference type="RefSeq" id="WP_039747828.1">
    <property type="nucleotide sequence ID" value="NZ_JTCM02000021.1"/>
</dbReference>